<sequence length="63" mass="6712">MEGCEINKQYVKINGEEGDDHGVKGGREDLVLASPAAKPYIASVSGEGTLCENRDRKGGYLVS</sequence>
<accession>A0A6M3M6N0</accession>
<name>A0A6M3M6N0_9ZZZZ</name>
<organism evidence="1">
    <name type="scientific">viral metagenome</name>
    <dbReference type="NCBI Taxonomy" id="1070528"/>
    <lineage>
        <taxon>unclassified sequences</taxon>
        <taxon>metagenomes</taxon>
        <taxon>organismal metagenomes</taxon>
    </lineage>
</organism>
<proteinExistence type="predicted"/>
<evidence type="ECO:0000313" key="1">
    <source>
        <dbReference type="EMBL" id="QJB01780.1"/>
    </source>
</evidence>
<dbReference type="EMBL" id="MT143732">
    <property type="protein sequence ID" value="QJB01780.1"/>
    <property type="molecule type" value="Genomic_DNA"/>
</dbReference>
<protein>
    <submittedName>
        <fullName evidence="1">Uncharacterized protein</fullName>
    </submittedName>
</protein>
<reference evidence="1" key="1">
    <citation type="submission" date="2020-03" db="EMBL/GenBank/DDBJ databases">
        <title>The deep terrestrial virosphere.</title>
        <authorList>
            <person name="Holmfeldt K."/>
            <person name="Nilsson E."/>
            <person name="Simone D."/>
            <person name="Lopez-Fernandez M."/>
            <person name="Wu X."/>
            <person name="de Brujin I."/>
            <person name="Lundin D."/>
            <person name="Andersson A."/>
            <person name="Bertilsson S."/>
            <person name="Dopson M."/>
        </authorList>
    </citation>
    <scope>NUCLEOTIDE SEQUENCE</scope>
    <source>
        <strain evidence="1">MM171B02023</strain>
    </source>
</reference>
<dbReference type="AlphaFoldDB" id="A0A6M3M6N0"/>
<gene>
    <name evidence="1" type="ORF">MM171B02023_0013</name>
</gene>